<feature type="compositionally biased region" description="Pro residues" evidence="1">
    <location>
        <begin position="19"/>
        <end position="37"/>
    </location>
</feature>
<reference evidence="2" key="1">
    <citation type="submission" date="2023-03" db="EMBL/GenBank/DDBJ databases">
        <authorList>
            <person name="Julca I."/>
        </authorList>
    </citation>
    <scope>NUCLEOTIDE SEQUENCE</scope>
</reference>
<protein>
    <submittedName>
        <fullName evidence="2">OLC1v1013442C1</fullName>
    </submittedName>
</protein>
<keyword evidence="3" id="KW-1185">Reference proteome</keyword>
<feature type="region of interest" description="Disordered" evidence="1">
    <location>
        <begin position="1"/>
        <end position="47"/>
    </location>
</feature>
<evidence type="ECO:0000256" key="1">
    <source>
        <dbReference type="SAM" id="MobiDB-lite"/>
    </source>
</evidence>
<gene>
    <name evidence="2" type="ORF">OLC1_LOCUS20032</name>
</gene>
<dbReference type="EMBL" id="OX459124">
    <property type="protein sequence ID" value="CAI9112931.1"/>
    <property type="molecule type" value="Genomic_DNA"/>
</dbReference>
<sequence length="137" mass="15038">MAWHGKFTPPKLKSWHSDTPPPQRQQPSMSPLPPPQPGLGVSAESSVGANFGFGTSNDYLHNHGAAHPSGCRLQGFGCAAHNNFCPPSNVHEGIQRAMEKKMIREEIIAAETARRRILVRSRSEGRNQIGERIGYES</sequence>
<dbReference type="Proteomes" id="UP001161247">
    <property type="component" value="Chromosome 7"/>
</dbReference>
<proteinExistence type="predicted"/>
<accession>A0AAV1DYK3</accession>
<dbReference type="AlphaFoldDB" id="A0AAV1DYK3"/>
<organism evidence="2 3">
    <name type="scientific">Oldenlandia corymbosa var. corymbosa</name>
    <dbReference type="NCBI Taxonomy" id="529605"/>
    <lineage>
        <taxon>Eukaryota</taxon>
        <taxon>Viridiplantae</taxon>
        <taxon>Streptophyta</taxon>
        <taxon>Embryophyta</taxon>
        <taxon>Tracheophyta</taxon>
        <taxon>Spermatophyta</taxon>
        <taxon>Magnoliopsida</taxon>
        <taxon>eudicotyledons</taxon>
        <taxon>Gunneridae</taxon>
        <taxon>Pentapetalae</taxon>
        <taxon>asterids</taxon>
        <taxon>lamiids</taxon>
        <taxon>Gentianales</taxon>
        <taxon>Rubiaceae</taxon>
        <taxon>Rubioideae</taxon>
        <taxon>Spermacoceae</taxon>
        <taxon>Hedyotis-Oldenlandia complex</taxon>
        <taxon>Oldenlandia</taxon>
    </lineage>
</organism>
<evidence type="ECO:0000313" key="2">
    <source>
        <dbReference type="EMBL" id="CAI9112931.1"/>
    </source>
</evidence>
<name>A0AAV1DYK3_OLDCO</name>
<evidence type="ECO:0000313" key="3">
    <source>
        <dbReference type="Proteomes" id="UP001161247"/>
    </source>
</evidence>